<dbReference type="GO" id="GO:0032259">
    <property type="term" value="P:methylation"/>
    <property type="evidence" value="ECO:0007669"/>
    <property type="project" value="UniProtKB-KW"/>
</dbReference>
<keyword evidence="3" id="KW-0949">S-adenosyl-L-methionine</keyword>
<dbReference type="PROSITE" id="PS51683">
    <property type="entry name" value="SAM_OMT_II"/>
    <property type="match status" value="1"/>
</dbReference>
<evidence type="ECO:0000259" key="4">
    <source>
        <dbReference type="Pfam" id="PF00891"/>
    </source>
</evidence>
<keyword evidence="1" id="KW-0489">Methyltransferase</keyword>
<evidence type="ECO:0000256" key="2">
    <source>
        <dbReference type="ARBA" id="ARBA00022679"/>
    </source>
</evidence>
<dbReference type="EnsemblPlants" id="AET4Gv20708500.5">
    <property type="protein sequence ID" value="AET4Gv20708500.5"/>
    <property type="gene ID" value="AET4Gv20708500"/>
</dbReference>
<dbReference type="AlphaFoldDB" id="A0A453IWK4"/>
<sequence length="169" mass="18842">MALLDPESDKVFHEALAAHDHLGINTILRECHDLFKGVQSLTDCCGGDGTTARAIVKAFPHIKCNVLDLRKLVLHFWSDEDCINILAQCKKAIPSREMGGKVIVIDIVVGSSSKEMLETQLLVDMLMLVCTRGRQRDENDWSTIFTKAGFSDYKIIKKLGPRGVIEVYP</sequence>
<dbReference type="Gene3D" id="3.40.50.150">
    <property type="entry name" value="Vaccinia Virus protein VP39"/>
    <property type="match status" value="2"/>
</dbReference>
<reference evidence="5" key="4">
    <citation type="submission" date="2019-03" db="UniProtKB">
        <authorList>
            <consortium name="EnsemblPlants"/>
        </authorList>
    </citation>
    <scope>IDENTIFICATION</scope>
</reference>
<dbReference type="Gramene" id="AET4Gv20708500.5">
    <property type="protein sequence ID" value="AET4Gv20708500.5"/>
    <property type="gene ID" value="AET4Gv20708500"/>
</dbReference>
<evidence type="ECO:0000313" key="5">
    <source>
        <dbReference type="EnsemblPlants" id="AET4Gv20708500.5"/>
    </source>
</evidence>
<evidence type="ECO:0000256" key="3">
    <source>
        <dbReference type="ARBA" id="ARBA00022691"/>
    </source>
</evidence>
<reference evidence="6" key="1">
    <citation type="journal article" date="2014" name="Science">
        <title>Ancient hybridizations among the ancestral genomes of bread wheat.</title>
        <authorList>
            <consortium name="International Wheat Genome Sequencing Consortium,"/>
            <person name="Marcussen T."/>
            <person name="Sandve S.R."/>
            <person name="Heier L."/>
            <person name="Spannagl M."/>
            <person name="Pfeifer M."/>
            <person name="Jakobsen K.S."/>
            <person name="Wulff B.B."/>
            <person name="Steuernagel B."/>
            <person name="Mayer K.F."/>
            <person name="Olsen O.A."/>
        </authorList>
    </citation>
    <scope>NUCLEOTIDE SEQUENCE [LARGE SCALE GENOMIC DNA]</scope>
    <source>
        <strain evidence="6">cv. AL8/78</strain>
    </source>
</reference>
<accession>A0A453IWK4</accession>
<keyword evidence="6" id="KW-1185">Reference proteome</keyword>
<reference evidence="5" key="3">
    <citation type="journal article" date="2017" name="Nature">
        <title>Genome sequence of the progenitor of the wheat D genome Aegilops tauschii.</title>
        <authorList>
            <person name="Luo M.C."/>
            <person name="Gu Y.Q."/>
            <person name="Puiu D."/>
            <person name="Wang H."/>
            <person name="Twardziok S.O."/>
            <person name="Deal K.R."/>
            <person name="Huo N."/>
            <person name="Zhu T."/>
            <person name="Wang L."/>
            <person name="Wang Y."/>
            <person name="McGuire P.E."/>
            <person name="Liu S."/>
            <person name="Long H."/>
            <person name="Ramasamy R.K."/>
            <person name="Rodriguez J.C."/>
            <person name="Van S.L."/>
            <person name="Yuan L."/>
            <person name="Wang Z."/>
            <person name="Xia Z."/>
            <person name="Xiao L."/>
            <person name="Anderson O.D."/>
            <person name="Ouyang S."/>
            <person name="Liang Y."/>
            <person name="Zimin A.V."/>
            <person name="Pertea G."/>
            <person name="Qi P."/>
            <person name="Bennetzen J.L."/>
            <person name="Dai X."/>
            <person name="Dawson M.W."/>
            <person name="Muller H.G."/>
            <person name="Kugler K."/>
            <person name="Rivarola-Duarte L."/>
            <person name="Spannagl M."/>
            <person name="Mayer K.F.X."/>
            <person name="Lu F.H."/>
            <person name="Bevan M.W."/>
            <person name="Leroy P."/>
            <person name="Li P."/>
            <person name="You F.M."/>
            <person name="Sun Q."/>
            <person name="Liu Z."/>
            <person name="Lyons E."/>
            <person name="Wicker T."/>
            <person name="Salzberg S.L."/>
            <person name="Devos K.M."/>
            <person name="Dvorak J."/>
        </authorList>
    </citation>
    <scope>NUCLEOTIDE SEQUENCE [LARGE SCALE GENOMIC DNA]</scope>
    <source>
        <strain evidence="5">cv. AL8/78</strain>
    </source>
</reference>
<name>A0A453IWK4_AEGTS</name>
<dbReference type="Pfam" id="PF00891">
    <property type="entry name" value="Methyltransf_2"/>
    <property type="match status" value="1"/>
</dbReference>
<dbReference type="SUPFAM" id="SSF53335">
    <property type="entry name" value="S-adenosyl-L-methionine-dependent methyltransferases"/>
    <property type="match status" value="1"/>
</dbReference>
<dbReference type="InterPro" id="IPR029063">
    <property type="entry name" value="SAM-dependent_MTases_sf"/>
</dbReference>
<protein>
    <recommendedName>
        <fullName evidence="4">O-methyltransferase C-terminal domain-containing protein</fullName>
    </recommendedName>
</protein>
<organism evidence="5 6">
    <name type="scientific">Aegilops tauschii subsp. strangulata</name>
    <name type="common">Goatgrass</name>
    <dbReference type="NCBI Taxonomy" id="200361"/>
    <lineage>
        <taxon>Eukaryota</taxon>
        <taxon>Viridiplantae</taxon>
        <taxon>Streptophyta</taxon>
        <taxon>Embryophyta</taxon>
        <taxon>Tracheophyta</taxon>
        <taxon>Spermatophyta</taxon>
        <taxon>Magnoliopsida</taxon>
        <taxon>Liliopsida</taxon>
        <taxon>Poales</taxon>
        <taxon>Poaceae</taxon>
        <taxon>BOP clade</taxon>
        <taxon>Pooideae</taxon>
        <taxon>Triticodae</taxon>
        <taxon>Triticeae</taxon>
        <taxon>Triticinae</taxon>
        <taxon>Aegilops</taxon>
    </lineage>
</organism>
<dbReference type="Proteomes" id="UP000015105">
    <property type="component" value="Chromosome 4D"/>
</dbReference>
<proteinExistence type="predicted"/>
<evidence type="ECO:0000313" key="6">
    <source>
        <dbReference type="Proteomes" id="UP000015105"/>
    </source>
</evidence>
<reference evidence="6" key="2">
    <citation type="journal article" date="2017" name="Nat. Plants">
        <title>The Aegilops tauschii genome reveals multiple impacts of transposons.</title>
        <authorList>
            <person name="Zhao G."/>
            <person name="Zou C."/>
            <person name="Li K."/>
            <person name="Wang K."/>
            <person name="Li T."/>
            <person name="Gao L."/>
            <person name="Zhang X."/>
            <person name="Wang H."/>
            <person name="Yang Z."/>
            <person name="Liu X."/>
            <person name="Jiang W."/>
            <person name="Mao L."/>
            <person name="Kong X."/>
            <person name="Jiao Y."/>
            <person name="Jia J."/>
        </authorList>
    </citation>
    <scope>NUCLEOTIDE SEQUENCE [LARGE SCALE GENOMIC DNA]</scope>
    <source>
        <strain evidence="6">cv. AL8/78</strain>
    </source>
</reference>
<feature type="domain" description="O-methyltransferase C-terminal" evidence="4">
    <location>
        <begin position="71"/>
        <end position="151"/>
    </location>
</feature>
<reference evidence="5" key="5">
    <citation type="journal article" date="2021" name="G3 (Bethesda)">
        <title>Aegilops tauschii genome assembly Aet v5.0 features greater sequence contiguity and improved annotation.</title>
        <authorList>
            <person name="Wang L."/>
            <person name="Zhu T."/>
            <person name="Rodriguez J.C."/>
            <person name="Deal K.R."/>
            <person name="Dubcovsky J."/>
            <person name="McGuire P.E."/>
            <person name="Lux T."/>
            <person name="Spannagl M."/>
            <person name="Mayer K.F.X."/>
            <person name="Baldrich P."/>
            <person name="Meyers B.C."/>
            <person name="Huo N."/>
            <person name="Gu Y.Q."/>
            <person name="Zhou H."/>
            <person name="Devos K.M."/>
            <person name="Bennetzen J.L."/>
            <person name="Unver T."/>
            <person name="Budak H."/>
            <person name="Gulick P.J."/>
            <person name="Galiba G."/>
            <person name="Kalapos B."/>
            <person name="Nelson D.R."/>
            <person name="Li P."/>
            <person name="You F.M."/>
            <person name="Luo M.C."/>
            <person name="Dvorak J."/>
        </authorList>
    </citation>
    <scope>NUCLEOTIDE SEQUENCE [LARGE SCALE GENOMIC DNA]</scope>
    <source>
        <strain evidence="5">cv. AL8/78</strain>
    </source>
</reference>
<evidence type="ECO:0000256" key="1">
    <source>
        <dbReference type="ARBA" id="ARBA00022603"/>
    </source>
</evidence>
<dbReference type="PANTHER" id="PTHR11746">
    <property type="entry name" value="O-METHYLTRANSFERASE"/>
    <property type="match status" value="1"/>
</dbReference>
<dbReference type="InterPro" id="IPR001077">
    <property type="entry name" value="COMT_C"/>
</dbReference>
<dbReference type="GO" id="GO:0008171">
    <property type="term" value="F:O-methyltransferase activity"/>
    <property type="evidence" value="ECO:0007669"/>
    <property type="project" value="InterPro"/>
</dbReference>
<dbReference type="InterPro" id="IPR016461">
    <property type="entry name" value="COMT-like"/>
</dbReference>
<keyword evidence="2" id="KW-0808">Transferase</keyword>